<keyword evidence="1" id="KW-0472">Membrane</keyword>
<feature type="domain" description="Protein kinase" evidence="2">
    <location>
        <begin position="169"/>
        <end position="459"/>
    </location>
</feature>
<comment type="caution">
    <text evidence="3">The sequence shown here is derived from an EMBL/GenBank/DDBJ whole genome shotgun (WGS) entry which is preliminary data.</text>
</comment>
<evidence type="ECO:0000313" key="4">
    <source>
        <dbReference type="Proteomes" id="UP000653305"/>
    </source>
</evidence>
<dbReference type="PANTHER" id="PTHR45927">
    <property type="entry name" value="LYSM-DOMAIN RECEPTOR-LIKE KINASE-RELATED"/>
    <property type="match status" value="1"/>
</dbReference>
<dbReference type="OrthoDB" id="4062651at2759"/>
<dbReference type="InterPro" id="IPR052611">
    <property type="entry name" value="Plant_RLK_LysM"/>
</dbReference>
<name>A0A830D870_9LAMI</name>
<dbReference type="GO" id="GO:0005524">
    <property type="term" value="F:ATP binding"/>
    <property type="evidence" value="ECO:0007669"/>
    <property type="project" value="InterPro"/>
</dbReference>
<dbReference type="GO" id="GO:0004672">
    <property type="term" value="F:protein kinase activity"/>
    <property type="evidence" value="ECO:0007669"/>
    <property type="project" value="InterPro"/>
</dbReference>
<dbReference type="AlphaFoldDB" id="A0A830D870"/>
<evidence type="ECO:0000256" key="1">
    <source>
        <dbReference type="SAM" id="Phobius"/>
    </source>
</evidence>
<dbReference type="InterPro" id="IPR000719">
    <property type="entry name" value="Prot_kinase_dom"/>
</dbReference>
<dbReference type="InterPro" id="IPR011009">
    <property type="entry name" value="Kinase-like_dom_sf"/>
</dbReference>
<keyword evidence="1" id="KW-1133">Transmembrane helix</keyword>
<reference evidence="3" key="1">
    <citation type="submission" date="2020-07" db="EMBL/GenBank/DDBJ databases">
        <title>Ethylene signaling mediates host invasion by parasitic plants.</title>
        <authorList>
            <person name="Yoshida S."/>
        </authorList>
    </citation>
    <scope>NUCLEOTIDE SEQUENCE</scope>
    <source>
        <strain evidence="3">Okayama</strain>
    </source>
</reference>
<gene>
    <name evidence="3" type="ORF">PHJA_002479400</name>
</gene>
<keyword evidence="4" id="KW-1185">Reference proteome</keyword>
<keyword evidence="1" id="KW-0812">Transmembrane</keyword>
<accession>A0A830D870</accession>
<dbReference type="EMBL" id="BMAC01000821">
    <property type="protein sequence ID" value="GFQ03356.1"/>
    <property type="molecule type" value="Genomic_DNA"/>
</dbReference>
<dbReference type="InterPro" id="IPR001245">
    <property type="entry name" value="Ser-Thr/Tyr_kinase_cat_dom"/>
</dbReference>
<sequence length="459" mass="51436">MITKLKLGAFTFFVYALVSVLCLCTCTIDRFSKTGFKLNNGLLPFSTLLIPVQNKPISGFSVKPDASNFRYLPNTTRVKNPHKKRKKKNGTFEIVAFIALLACIVIGKIIFFMCWKRKRQDSIKNGDSEMGLSLRASSDNQKISLEESHCYTLNKDRIFHNTLLENYSFDELRKATAGFNASNLIEGSVYHGRLNGKEMAIKRISSDIISRIDISLFNEKTHHRHPNVIGLLGACAMDGPDSFLVLEYAKNGSLKDWIFKGLAIKSQFIYSCECFLTWDQRLKICLDVAVAMHYMHDDIEPICIHGNIRSRNIFLDDEFNAKVGNFGMASCVEHENEVDKGYLAPECIVQGASAISSAVDVFAYGVVLLEVLSGKPAMSWRGGESGEGGFISLCDEIKQILGSEDRERLREWMDSVVGEDYSVERAVMLANLAKSCVEDDPFLRPCAGEIVEKLLRLVE</sequence>
<feature type="transmembrane region" description="Helical" evidence="1">
    <location>
        <begin position="94"/>
        <end position="115"/>
    </location>
</feature>
<evidence type="ECO:0000259" key="2">
    <source>
        <dbReference type="PROSITE" id="PS50011"/>
    </source>
</evidence>
<dbReference type="PANTHER" id="PTHR45927:SF13">
    <property type="entry name" value="PROTEIN LYK2"/>
    <property type="match status" value="1"/>
</dbReference>
<organism evidence="3 4">
    <name type="scientific">Phtheirospermum japonicum</name>
    <dbReference type="NCBI Taxonomy" id="374723"/>
    <lineage>
        <taxon>Eukaryota</taxon>
        <taxon>Viridiplantae</taxon>
        <taxon>Streptophyta</taxon>
        <taxon>Embryophyta</taxon>
        <taxon>Tracheophyta</taxon>
        <taxon>Spermatophyta</taxon>
        <taxon>Magnoliopsida</taxon>
        <taxon>eudicotyledons</taxon>
        <taxon>Gunneridae</taxon>
        <taxon>Pentapetalae</taxon>
        <taxon>asterids</taxon>
        <taxon>lamiids</taxon>
        <taxon>Lamiales</taxon>
        <taxon>Orobanchaceae</taxon>
        <taxon>Orobanchaceae incertae sedis</taxon>
        <taxon>Phtheirospermum</taxon>
    </lineage>
</organism>
<dbReference type="PROSITE" id="PS50011">
    <property type="entry name" value="PROTEIN_KINASE_DOM"/>
    <property type="match status" value="1"/>
</dbReference>
<dbReference type="Proteomes" id="UP000653305">
    <property type="component" value="Unassembled WGS sequence"/>
</dbReference>
<dbReference type="Gene3D" id="3.30.200.20">
    <property type="entry name" value="Phosphorylase Kinase, domain 1"/>
    <property type="match status" value="1"/>
</dbReference>
<evidence type="ECO:0000313" key="3">
    <source>
        <dbReference type="EMBL" id="GFQ03356.1"/>
    </source>
</evidence>
<dbReference type="SUPFAM" id="SSF56112">
    <property type="entry name" value="Protein kinase-like (PK-like)"/>
    <property type="match status" value="1"/>
</dbReference>
<dbReference type="Gene3D" id="1.10.510.10">
    <property type="entry name" value="Transferase(Phosphotransferase) domain 1"/>
    <property type="match status" value="1"/>
</dbReference>
<protein>
    <submittedName>
        <fullName evidence="3">Protein lyk2</fullName>
    </submittedName>
</protein>
<dbReference type="Pfam" id="PF07714">
    <property type="entry name" value="PK_Tyr_Ser-Thr"/>
    <property type="match status" value="1"/>
</dbReference>
<proteinExistence type="predicted"/>